<dbReference type="PANTHER" id="PTHR15503:SF45">
    <property type="entry name" value="RNA-DIRECTED DNA POLYMERASE HOMOLOG"/>
    <property type="match status" value="1"/>
</dbReference>
<dbReference type="GO" id="GO:0003964">
    <property type="term" value="F:RNA-directed DNA polymerase activity"/>
    <property type="evidence" value="ECO:0007669"/>
    <property type="project" value="UniProtKB-KW"/>
</dbReference>
<dbReference type="InterPro" id="IPR043502">
    <property type="entry name" value="DNA/RNA_pol_sf"/>
</dbReference>
<comment type="caution">
    <text evidence="1">The sequence shown here is derived from an EMBL/GenBank/DDBJ whole genome shotgun (WGS) entry which is preliminary data.</text>
</comment>
<evidence type="ECO:0000313" key="1">
    <source>
        <dbReference type="EMBL" id="MCI46318.1"/>
    </source>
</evidence>
<dbReference type="Proteomes" id="UP000265520">
    <property type="component" value="Unassembled WGS sequence"/>
</dbReference>
<organism evidence="1 2">
    <name type="scientific">Trifolium medium</name>
    <dbReference type="NCBI Taxonomy" id="97028"/>
    <lineage>
        <taxon>Eukaryota</taxon>
        <taxon>Viridiplantae</taxon>
        <taxon>Streptophyta</taxon>
        <taxon>Embryophyta</taxon>
        <taxon>Tracheophyta</taxon>
        <taxon>Spermatophyta</taxon>
        <taxon>Magnoliopsida</taxon>
        <taxon>eudicotyledons</taxon>
        <taxon>Gunneridae</taxon>
        <taxon>Pentapetalae</taxon>
        <taxon>rosids</taxon>
        <taxon>fabids</taxon>
        <taxon>Fabales</taxon>
        <taxon>Fabaceae</taxon>
        <taxon>Papilionoideae</taxon>
        <taxon>50 kb inversion clade</taxon>
        <taxon>NPAAA clade</taxon>
        <taxon>Hologalegina</taxon>
        <taxon>IRL clade</taxon>
        <taxon>Trifolieae</taxon>
        <taxon>Trifolium</taxon>
    </lineage>
</organism>
<keyword evidence="1" id="KW-0695">RNA-directed DNA polymerase</keyword>
<keyword evidence="1" id="KW-0548">Nucleotidyltransferase</keyword>
<dbReference type="AlphaFoldDB" id="A0A392SBU2"/>
<dbReference type="Gene3D" id="3.10.10.10">
    <property type="entry name" value="HIV Type 1 Reverse Transcriptase, subunit A, domain 1"/>
    <property type="match status" value="1"/>
</dbReference>
<proteinExistence type="predicted"/>
<evidence type="ECO:0000313" key="2">
    <source>
        <dbReference type="Proteomes" id="UP000265520"/>
    </source>
</evidence>
<dbReference type="PANTHER" id="PTHR15503">
    <property type="entry name" value="LDOC1 RELATED"/>
    <property type="match status" value="1"/>
</dbReference>
<dbReference type="SUPFAM" id="SSF56672">
    <property type="entry name" value="DNA/RNA polymerases"/>
    <property type="match status" value="1"/>
</dbReference>
<name>A0A392SBU2_9FABA</name>
<reference evidence="1 2" key="1">
    <citation type="journal article" date="2018" name="Front. Plant Sci.">
        <title>Red Clover (Trifolium pratense) and Zigzag Clover (T. medium) - A Picture of Genomic Similarities and Differences.</title>
        <authorList>
            <person name="Dluhosova J."/>
            <person name="Istvanek J."/>
            <person name="Nedelnik J."/>
            <person name="Repkova J."/>
        </authorList>
    </citation>
    <scope>NUCLEOTIDE SEQUENCE [LARGE SCALE GENOMIC DNA]</scope>
    <source>
        <strain evidence="2">cv. 10/8</strain>
        <tissue evidence="1">Leaf</tissue>
    </source>
</reference>
<feature type="non-terminal residue" evidence="1">
    <location>
        <position position="1"/>
    </location>
</feature>
<protein>
    <submittedName>
        <fullName evidence="1">RNA-directed DNA polymerase (Reverse transcriptase)</fullName>
    </submittedName>
</protein>
<accession>A0A392SBU2</accession>
<sequence length="91" mass="10272">RIGNLPVVCEFPDVFPDDISDMLPKREVEFAIDLVPSTSPVSMAPYRMSASELNELKKQLEELLEKKFIRPSVSPWGAPVLLVKKKEGSMR</sequence>
<dbReference type="InterPro" id="IPR032567">
    <property type="entry name" value="RTL1-rel"/>
</dbReference>
<keyword evidence="1" id="KW-0808">Transferase</keyword>
<dbReference type="EMBL" id="LXQA010355822">
    <property type="protein sequence ID" value="MCI46318.1"/>
    <property type="molecule type" value="Genomic_DNA"/>
</dbReference>
<keyword evidence="2" id="KW-1185">Reference proteome</keyword>